<evidence type="ECO:0000313" key="3">
    <source>
        <dbReference type="Proteomes" id="UP001631957"/>
    </source>
</evidence>
<keyword evidence="3" id="KW-1185">Reference proteome</keyword>
<sequence length="182" mass="20081">MFDGVGGEFADEEGTEVGVFAAGPFVRAYGPFWPEPKELKTLLRVFQADTETRVRLETMLEEGRAISGAWWTEYQDEFAESLIEFIAYEDTASHIATCAANVIPGLLQTADYGRALTSASSSLALAALRVERAIEVRQARRGVFDKPALPTVEAIVGEAALRQRIGGKDVMRLRRDDRDDLP</sequence>
<dbReference type="Proteomes" id="UP001631957">
    <property type="component" value="Unassembled WGS sequence"/>
</dbReference>
<reference evidence="2 3" key="1">
    <citation type="submission" date="2024-12" db="EMBL/GenBank/DDBJ databases">
        <title>Forecasting of Potato common scab and diversities of Pathogenic streptomyces spp. in china.</title>
        <authorList>
            <person name="Handique U."/>
            <person name="Wu J."/>
        </authorList>
    </citation>
    <scope>NUCLEOTIDE SEQUENCE [LARGE SCALE GENOMIC DNA]</scope>
    <source>
        <strain evidence="2 3">ZRIMU1530</strain>
    </source>
</reference>
<dbReference type="Pfam" id="PF19054">
    <property type="entry name" value="DUF5753"/>
    <property type="match status" value="1"/>
</dbReference>
<organism evidence="2 3">
    <name type="scientific">Streptomyces niveiscabiei</name>
    <dbReference type="NCBI Taxonomy" id="164115"/>
    <lineage>
        <taxon>Bacteria</taxon>
        <taxon>Bacillati</taxon>
        <taxon>Actinomycetota</taxon>
        <taxon>Actinomycetes</taxon>
        <taxon>Kitasatosporales</taxon>
        <taxon>Streptomycetaceae</taxon>
        <taxon>Streptomyces</taxon>
    </lineage>
</organism>
<evidence type="ECO:0000259" key="1">
    <source>
        <dbReference type="Pfam" id="PF19054"/>
    </source>
</evidence>
<protein>
    <submittedName>
        <fullName evidence="2">Scr1 family TA system antitoxin-like transcriptional regulator</fullName>
    </submittedName>
</protein>
<dbReference type="EMBL" id="JBJVNI010000007">
    <property type="protein sequence ID" value="MFM9609910.1"/>
    <property type="molecule type" value="Genomic_DNA"/>
</dbReference>
<proteinExistence type="predicted"/>
<comment type="caution">
    <text evidence="2">The sequence shown here is derived from an EMBL/GenBank/DDBJ whole genome shotgun (WGS) entry which is preliminary data.</text>
</comment>
<dbReference type="InterPro" id="IPR043917">
    <property type="entry name" value="DUF5753"/>
</dbReference>
<name>A0ABW9HPA1_9ACTN</name>
<feature type="domain" description="DUF5753" evidence="1">
    <location>
        <begin position="84"/>
        <end position="172"/>
    </location>
</feature>
<dbReference type="RefSeq" id="WP_409123158.1">
    <property type="nucleotide sequence ID" value="NZ_JBJVNJ010000018.1"/>
</dbReference>
<gene>
    <name evidence="2" type="ORF">ACKI18_14500</name>
</gene>
<evidence type="ECO:0000313" key="2">
    <source>
        <dbReference type="EMBL" id="MFM9609910.1"/>
    </source>
</evidence>
<accession>A0ABW9HPA1</accession>